<dbReference type="PANTHER" id="PTHR23028">
    <property type="entry name" value="ACETYLTRANSFERASE"/>
    <property type="match status" value="1"/>
</dbReference>
<proteinExistence type="predicted"/>
<feature type="transmembrane region" description="Helical" evidence="1">
    <location>
        <begin position="80"/>
        <end position="98"/>
    </location>
</feature>
<gene>
    <name evidence="3" type="ORF">I5M32_12665</name>
</gene>
<dbReference type="GO" id="GO:0016746">
    <property type="term" value="F:acyltransferase activity"/>
    <property type="evidence" value="ECO:0007669"/>
    <property type="project" value="UniProtKB-KW"/>
</dbReference>
<feature type="transmembrane region" description="Helical" evidence="1">
    <location>
        <begin position="233"/>
        <end position="252"/>
    </location>
</feature>
<feature type="transmembrane region" description="Helical" evidence="1">
    <location>
        <begin position="318"/>
        <end position="337"/>
    </location>
</feature>
<protein>
    <submittedName>
        <fullName evidence="3">Acyltransferase</fullName>
    </submittedName>
</protein>
<dbReference type="InterPro" id="IPR002656">
    <property type="entry name" value="Acyl_transf_3_dom"/>
</dbReference>
<comment type="caution">
    <text evidence="3">The sequence shown here is derived from an EMBL/GenBank/DDBJ whole genome shotgun (WGS) entry which is preliminary data.</text>
</comment>
<feature type="domain" description="Acyltransferase 3" evidence="2">
    <location>
        <begin position="9"/>
        <end position="326"/>
    </location>
</feature>
<dbReference type="EMBL" id="JAEHFY010000018">
    <property type="protein sequence ID" value="MBK0383813.1"/>
    <property type="molecule type" value="Genomic_DNA"/>
</dbReference>
<keyword evidence="1" id="KW-0812">Transmembrane</keyword>
<dbReference type="InterPro" id="IPR050879">
    <property type="entry name" value="Acyltransferase_3"/>
</dbReference>
<feature type="transmembrane region" description="Helical" evidence="1">
    <location>
        <begin position="138"/>
        <end position="159"/>
    </location>
</feature>
<feature type="transmembrane region" description="Helical" evidence="1">
    <location>
        <begin position="264"/>
        <end position="284"/>
    </location>
</feature>
<feature type="transmembrane region" description="Helical" evidence="1">
    <location>
        <begin position="12"/>
        <end position="31"/>
    </location>
</feature>
<keyword evidence="4" id="KW-1185">Reference proteome</keyword>
<evidence type="ECO:0000259" key="2">
    <source>
        <dbReference type="Pfam" id="PF01757"/>
    </source>
</evidence>
<feature type="transmembrane region" description="Helical" evidence="1">
    <location>
        <begin position="200"/>
        <end position="221"/>
    </location>
</feature>
<reference evidence="3 4" key="1">
    <citation type="submission" date="2020-12" db="EMBL/GenBank/DDBJ databases">
        <title>Bacterial novel species Pedobacter sp. SD-b isolated from soil.</title>
        <authorList>
            <person name="Jung H.-Y."/>
        </authorList>
    </citation>
    <scope>NUCLEOTIDE SEQUENCE [LARGE SCALE GENOMIC DNA]</scope>
    <source>
        <strain evidence="3 4">SD-b</strain>
    </source>
</reference>
<dbReference type="PANTHER" id="PTHR23028:SF53">
    <property type="entry name" value="ACYL_TRANSF_3 DOMAIN-CONTAINING PROTEIN"/>
    <property type="match status" value="1"/>
</dbReference>
<keyword evidence="3" id="KW-0808">Transferase</keyword>
<name>A0ABS1BLX3_9SPHI</name>
<feature type="transmembrane region" description="Helical" evidence="1">
    <location>
        <begin position="38"/>
        <end position="60"/>
    </location>
</feature>
<accession>A0ABS1BLX3</accession>
<keyword evidence="1" id="KW-1133">Transmembrane helix</keyword>
<organism evidence="3 4">
    <name type="scientific">Pedobacter segetis</name>
    <dbReference type="NCBI Taxonomy" id="2793069"/>
    <lineage>
        <taxon>Bacteria</taxon>
        <taxon>Pseudomonadati</taxon>
        <taxon>Bacteroidota</taxon>
        <taxon>Sphingobacteriia</taxon>
        <taxon>Sphingobacteriales</taxon>
        <taxon>Sphingobacteriaceae</taxon>
        <taxon>Pedobacter</taxon>
    </lineage>
</organism>
<dbReference type="Proteomes" id="UP000660024">
    <property type="component" value="Unassembled WGS sequence"/>
</dbReference>
<feature type="transmembrane region" description="Helical" evidence="1">
    <location>
        <begin position="171"/>
        <end position="188"/>
    </location>
</feature>
<dbReference type="RefSeq" id="WP_200586965.1">
    <property type="nucleotide sequence ID" value="NZ_JAEHFY010000018.1"/>
</dbReference>
<feature type="transmembrane region" description="Helical" evidence="1">
    <location>
        <begin position="296"/>
        <end position="312"/>
    </location>
</feature>
<evidence type="ECO:0000313" key="3">
    <source>
        <dbReference type="EMBL" id="MBK0383813.1"/>
    </source>
</evidence>
<keyword evidence="1" id="KW-0472">Membrane</keyword>
<sequence>MNHLAKENNNFNLVRLLACFQVLIYHSYSFYHKIDDTLFFKFIWLFPGVVIFFSISGFLIAKSFDYSSIKSFSIKRFLRIYPGLIVNISATFLLLYFLRFIKINLDSIKYFVSQLTIFQFYVPESFKKFGSGHHPNGALWTISVELQFYFLFLVTAILLGWKKRSIKFKNIVTSFLIIVSCLINFLSNSHMYTETISFKLLFNSIFYHFTFFGIGMLFWINFQNLKIIFIGKFKYWSIILMIIILMIIFFDITIRRYQYENLSFLYLLILVFTTFSFVFSLNGLSYRLLGKTDISYGTYIYHCLVINLFIILNVNECLIPLTWLISINLGLLSWVLIEKGFLAKKSSL</sequence>
<keyword evidence="3" id="KW-0012">Acyltransferase</keyword>
<dbReference type="Pfam" id="PF01757">
    <property type="entry name" value="Acyl_transf_3"/>
    <property type="match status" value="1"/>
</dbReference>
<evidence type="ECO:0000313" key="4">
    <source>
        <dbReference type="Proteomes" id="UP000660024"/>
    </source>
</evidence>
<evidence type="ECO:0000256" key="1">
    <source>
        <dbReference type="SAM" id="Phobius"/>
    </source>
</evidence>